<dbReference type="InterPro" id="IPR020946">
    <property type="entry name" value="Flavin_mOase-like"/>
</dbReference>
<reference evidence="10" key="1">
    <citation type="submission" date="2017-02" db="UniProtKB">
        <authorList>
            <consortium name="WormBaseParasite"/>
        </authorList>
    </citation>
    <scope>IDENTIFICATION</scope>
</reference>
<protein>
    <recommendedName>
        <fullName evidence="8">Flavin-containing monooxygenase</fullName>
        <ecNumber evidence="8">1.-.-.-</ecNumber>
    </recommendedName>
</protein>
<dbReference type="WBParaSite" id="ALUE_0001385401-mRNA-1">
    <property type="protein sequence ID" value="ALUE_0001385401-mRNA-1"/>
    <property type="gene ID" value="ALUE_0001385401"/>
</dbReference>
<evidence type="ECO:0000256" key="6">
    <source>
        <dbReference type="ARBA" id="ARBA00023002"/>
    </source>
</evidence>
<keyword evidence="3 8" id="KW-0285">Flavoprotein</keyword>
<dbReference type="InterPro" id="IPR050346">
    <property type="entry name" value="FMO-like"/>
</dbReference>
<dbReference type="SUPFAM" id="SSF51905">
    <property type="entry name" value="FAD/NAD(P)-binding domain"/>
    <property type="match status" value="2"/>
</dbReference>
<evidence type="ECO:0000256" key="3">
    <source>
        <dbReference type="ARBA" id="ARBA00022630"/>
    </source>
</evidence>
<dbReference type="EC" id="1.-.-.-" evidence="8"/>
<dbReference type="PRINTS" id="PR00419">
    <property type="entry name" value="ADXRDTASE"/>
</dbReference>
<dbReference type="GO" id="GO:0050660">
    <property type="term" value="F:flavin adenine dinucleotide binding"/>
    <property type="evidence" value="ECO:0007669"/>
    <property type="project" value="InterPro"/>
</dbReference>
<comment type="similarity">
    <text evidence="2 8">Belongs to the FMO family.</text>
</comment>
<dbReference type="GO" id="GO:0004499">
    <property type="term" value="F:N,N-dimethylaniline monooxygenase activity"/>
    <property type="evidence" value="ECO:0007669"/>
    <property type="project" value="InterPro"/>
</dbReference>
<keyword evidence="5" id="KW-0521">NADP</keyword>
<dbReference type="FunFam" id="3.50.50.60:FF:000138">
    <property type="entry name" value="Flavin-containing monooxygenase"/>
    <property type="match status" value="1"/>
</dbReference>
<dbReference type="AlphaFoldDB" id="A0A0M3I8Y0"/>
<dbReference type="Proteomes" id="UP000036681">
    <property type="component" value="Unplaced"/>
</dbReference>
<dbReference type="Pfam" id="PF00743">
    <property type="entry name" value="FMO-like"/>
    <property type="match status" value="1"/>
</dbReference>
<keyword evidence="4 8" id="KW-0274">FAD</keyword>
<keyword evidence="7 8" id="KW-0503">Monooxygenase</keyword>
<evidence type="ECO:0000256" key="1">
    <source>
        <dbReference type="ARBA" id="ARBA00001974"/>
    </source>
</evidence>
<accession>A0A0M3I8Y0</accession>
<keyword evidence="6 8" id="KW-0560">Oxidoreductase</keyword>
<evidence type="ECO:0000313" key="9">
    <source>
        <dbReference type="Proteomes" id="UP000036681"/>
    </source>
</evidence>
<comment type="cofactor">
    <cofactor evidence="1 8">
        <name>FAD</name>
        <dbReference type="ChEBI" id="CHEBI:57692"/>
    </cofactor>
</comment>
<evidence type="ECO:0000256" key="5">
    <source>
        <dbReference type="ARBA" id="ARBA00022857"/>
    </source>
</evidence>
<name>A0A0M3I8Y0_ASCLU</name>
<dbReference type="Gene3D" id="3.50.50.60">
    <property type="entry name" value="FAD/NAD(P)-binding domain"/>
    <property type="match status" value="3"/>
</dbReference>
<evidence type="ECO:0000256" key="7">
    <source>
        <dbReference type="ARBA" id="ARBA00023033"/>
    </source>
</evidence>
<evidence type="ECO:0000256" key="4">
    <source>
        <dbReference type="ARBA" id="ARBA00022827"/>
    </source>
</evidence>
<proteinExistence type="inferred from homology"/>
<dbReference type="GO" id="GO:0050661">
    <property type="term" value="F:NADP binding"/>
    <property type="evidence" value="ECO:0007669"/>
    <property type="project" value="InterPro"/>
</dbReference>
<dbReference type="Pfam" id="PF13450">
    <property type="entry name" value="NAD_binding_8"/>
    <property type="match status" value="1"/>
</dbReference>
<evidence type="ECO:0000256" key="8">
    <source>
        <dbReference type="RuleBase" id="RU361177"/>
    </source>
</evidence>
<organism evidence="9 10">
    <name type="scientific">Ascaris lumbricoides</name>
    <name type="common">Giant roundworm</name>
    <dbReference type="NCBI Taxonomy" id="6252"/>
    <lineage>
        <taxon>Eukaryota</taxon>
        <taxon>Metazoa</taxon>
        <taxon>Ecdysozoa</taxon>
        <taxon>Nematoda</taxon>
        <taxon>Chromadorea</taxon>
        <taxon>Rhabditida</taxon>
        <taxon>Spirurina</taxon>
        <taxon>Ascaridomorpha</taxon>
        <taxon>Ascaridoidea</taxon>
        <taxon>Ascarididae</taxon>
        <taxon>Ascaris</taxon>
    </lineage>
</organism>
<sequence>MKVAIIGGGAAGLCAARKCLEASFRVTLFEASHSIGGTWVFNPNVNVHSSMYENLRQLGCAVKKVSRDNEQWRIDYSYENLTKYEIFDVVFVCNGHYVKPYIPQIGGSFDGPLIHSHNYRNPRPYKDQKVAVIGAGPSGPSGIDITLQLADVAEKVYLLSDKEPLKCVLPTNVVQCTAVKHFDMDQLYLQDDSTIRVDSVIFCTGYLYSCDFLDDLIKLRFNGKMLSPTFLHVSHILYPTSLFFIGLNTTVLPFTLFEYQIKFALAMINGNAQVTQQQINEWENQRLSDLESNGMDGSMFHYLGDAQWDYFEQLRLAASSSMRVSPIVRAIYEDTSKRRRENVMLYKNFNYQIEGDTFIVY</sequence>
<dbReference type="PANTHER" id="PTHR23023">
    <property type="entry name" value="DIMETHYLANILINE MONOOXYGENASE"/>
    <property type="match status" value="1"/>
</dbReference>
<evidence type="ECO:0000256" key="2">
    <source>
        <dbReference type="ARBA" id="ARBA00009183"/>
    </source>
</evidence>
<dbReference type="InterPro" id="IPR036188">
    <property type="entry name" value="FAD/NAD-bd_sf"/>
</dbReference>
<evidence type="ECO:0000313" key="10">
    <source>
        <dbReference type="WBParaSite" id="ALUE_0001385401-mRNA-1"/>
    </source>
</evidence>
<keyword evidence="9" id="KW-1185">Reference proteome</keyword>